<reference evidence="2" key="2">
    <citation type="submission" date="2022-06" db="UniProtKB">
        <authorList>
            <consortium name="EnsemblMetazoa"/>
        </authorList>
    </citation>
    <scope>IDENTIFICATION</scope>
    <source>
        <strain evidence="2">DF5081</strain>
    </source>
</reference>
<accession>A0A8R1EQ92</accession>
<evidence type="ECO:0000313" key="3">
    <source>
        <dbReference type="Proteomes" id="UP000005237"/>
    </source>
</evidence>
<sequence>PIVPVIKTPTNVSEPQSKSIAPPQACRITVGSHHRLTICVSCPRSPTADHRIDTRPLHHRLAVYVLSSSAISIGLSRAAIFDRPCRAPISGFWRSRNLLEGPDTPIHRGEDKRRPQRAFVVRFLGRQLRLYYLYACRCHLASELSLFWPHSCPCYSNLMRLFSINKYNYLKR</sequence>
<organism evidence="2 3">
    <name type="scientific">Caenorhabditis japonica</name>
    <dbReference type="NCBI Taxonomy" id="281687"/>
    <lineage>
        <taxon>Eukaryota</taxon>
        <taxon>Metazoa</taxon>
        <taxon>Ecdysozoa</taxon>
        <taxon>Nematoda</taxon>
        <taxon>Chromadorea</taxon>
        <taxon>Rhabditida</taxon>
        <taxon>Rhabditina</taxon>
        <taxon>Rhabditomorpha</taxon>
        <taxon>Rhabditoidea</taxon>
        <taxon>Rhabditidae</taxon>
        <taxon>Peloderinae</taxon>
        <taxon>Caenorhabditis</taxon>
    </lineage>
</organism>
<proteinExistence type="predicted"/>
<feature type="region of interest" description="Disordered" evidence="1">
    <location>
        <begin position="1"/>
        <end position="20"/>
    </location>
</feature>
<dbReference type="EnsemblMetazoa" id="CJA41254.1">
    <property type="protein sequence ID" value="CJA41254.1"/>
    <property type="gene ID" value="WBGene00217102"/>
</dbReference>
<reference evidence="3" key="1">
    <citation type="submission" date="2010-08" db="EMBL/GenBank/DDBJ databases">
        <authorList>
            <consortium name="Caenorhabditis japonica Sequencing Consortium"/>
            <person name="Wilson R.K."/>
        </authorList>
    </citation>
    <scope>NUCLEOTIDE SEQUENCE [LARGE SCALE GENOMIC DNA]</scope>
    <source>
        <strain evidence="3">DF5081</strain>
    </source>
</reference>
<evidence type="ECO:0000256" key="1">
    <source>
        <dbReference type="SAM" id="MobiDB-lite"/>
    </source>
</evidence>
<dbReference type="AlphaFoldDB" id="A0A8R1EQ92"/>
<feature type="compositionally biased region" description="Polar residues" evidence="1">
    <location>
        <begin position="8"/>
        <end position="19"/>
    </location>
</feature>
<evidence type="ECO:0000313" key="2">
    <source>
        <dbReference type="EnsemblMetazoa" id="CJA41254.1"/>
    </source>
</evidence>
<name>A0A8R1EQ92_CAEJA</name>
<dbReference type="Proteomes" id="UP000005237">
    <property type="component" value="Unassembled WGS sequence"/>
</dbReference>
<keyword evidence="3" id="KW-1185">Reference proteome</keyword>
<protein>
    <submittedName>
        <fullName evidence="2">Uncharacterized protein</fullName>
    </submittedName>
</protein>